<dbReference type="Proteomes" id="UP000216063">
    <property type="component" value="Unassembled WGS sequence"/>
</dbReference>
<gene>
    <name evidence="1" type="ORF">CG716_05265</name>
</gene>
<dbReference type="EMBL" id="NOZR01000003">
    <property type="protein sequence ID" value="OYN81755.1"/>
    <property type="molecule type" value="Genomic_DNA"/>
</dbReference>
<organism evidence="1 2">
    <name type="scientific">Mycolicibacterium sphagni</name>
    <dbReference type="NCBI Taxonomy" id="1786"/>
    <lineage>
        <taxon>Bacteria</taxon>
        <taxon>Bacillati</taxon>
        <taxon>Actinomycetota</taxon>
        <taxon>Actinomycetes</taxon>
        <taxon>Mycobacteriales</taxon>
        <taxon>Mycobacteriaceae</taxon>
        <taxon>Mycolicibacterium</taxon>
    </lineage>
</organism>
<proteinExistence type="predicted"/>
<evidence type="ECO:0000313" key="2">
    <source>
        <dbReference type="Proteomes" id="UP000216063"/>
    </source>
</evidence>
<evidence type="ECO:0000313" key="1">
    <source>
        <dbReference type="EMBL" id="OYN81755.1"/>
    </source>
</evidence>
<accession>A0A255DWW0</accession>
<comment type="caution">
    <text evidence="1">The sequence shown here is derived from an EMBL/GenBank/DDBJ whole genome shotgun (WGS) entry which is preliminary data.</text>
</comment>
<protein>
    <submittedName>
        <fullName evidence="1">Uncharacterized protein</fullName>
    </submittedName>
</protein>
<dbReference type="RefSeq" id="WP_094477129.1">
    <property type="nucleotide sequence ID" value="NZ_NOZR01000003.1"/>
</dbReference>
<sequence>MTKAKPIGVGICIKCQIGGKSLLRGGWCQECKDKHKPGSTTGVAGVYAGGPIWAVRWSEKGFEPRISSISRNEDEVRGFYNHLVIRYAELGREDKPELLAARIHWVVQE</sequence>
<keyword evidence="2" id="KW-1185">Reference proteome</keyword>
<reference evidence="1 2" key="1">
    <citation type="submission" date="2017-07" db="EMBL/GenBank/DDBJ databases">
        <title>The new phylogeny of genus Mycobacterium.</title>
        <authorList>
            <person name="Tortoli E."/>
            <person name="Trovato A."/>
            <person name="Cirillo D.M."/>
        </authorList>
    </citation>
    <scope>NUCLEOTIDE SEQUENCE [LARGE SCALE GENOMIC DNA]</scope>
    <source>
        <strain evidence="1 2">ATCC 33027</strain>
    </source>
</reference>
<name>A0A255DWW0_9MYCO</name>
<dbReference type="AlphaFoldDB" id="A0A255DWW0"/>